<evidence type="ECO:0000313" key="3">
    <source>
        <dbReference type="Proteomes" id="UP000469559"/>
    </source>
</evidence>
<reference evidence="2 3" key="1">
    <citation type="submission" date="2018-05" db="EMBL/GenBank/DDBJ databases">
        <title>Whole genome sequencing for identification of molecular markers to develop diagnostic detection tools for the regulated plant pathogen Lachnellula willkommii.</title>
        <authorList>
            <person name="Giroux E."/>
            <person name="Bilodeau G."/>
        </authorList>
    </citation>
    <scope>NUCLEOTIDE SEQUENCE [LARGE SCALE GENOMIC DNA]</scope>
    <source>
        <strain evidence="2 3">CBS 203.66</strain>
    </source>
</reference>
<evidence type="ECO:0000256" key="1">
    <source>
        <dbReference type="SAM" id="MobiDB-lite"/>
    </source>
</evidence>
<proteinExistence type="predicted"/>
<name>A0A8T9BBU5_9HELO</name>
<dbReference type="EMBL" id="QGMF01000462">
    <property type="protein sequence ID" value="TVY15702.1"/>
    <property type="molecule type" value="Genomic_DNA"/>
</dbReference>
<protein>
    <submittedName>
        <fullName evidence="2">Uncharacterized protein</fullName>
    </submittedName>
</protein>
<dbReference type="Proteomes" id="UP000469559">
    <property type="component" value="Unassembled WGS sequence"/>
</dbReference>
<comment type="caution">
    <text evidence="2">The sequence shown here is derived from an EMBL/GenBank/DDBJ whole genome shotgun (WGS) entry which is preliminary data.</text>
</comment>
<sequence length="1181" mass="131184">MSNAIGRITAALASVHNENAVSLANLNFDFTLVKLEAPAEFQGVGRMISKHRKTTAEEGLVHKTAQKLGALFASKIPSTSELYKAYGTRVSEICKSESANPRPNVTDGIFASYVGADCTSIWAAVTSSEEAIGVHLLACMLARMWNGTEATSVWDEMVTKRKLEIAQKVEDSAYPSKFDREVLAAHQDISREELASWDASARSWIQCADQAKAREQKQLMLMLDNINIPINSERDLYSSVVSAWTTALVAMNTLLKGIPQQIQDGAALLGISSWHLFPDLEVLGTKPVEVSQKDELFQTTALLTLGLQFASKSSNNVSWSLPLARMKYYGDPVHSQRTLGHDTSRITMDQFGLGGIWPNCRYWNHLALKVKKDVGGGFKENEFKFGLTQGEKWLSWISDISKTFSATSGTERQVSLQLVGLGRRRSESLCPSKTSCPLPLFGLADPLILLRLVSNKNVRLRLLRLIARNHGFTNSTHIIRYCVTPGVSYEYASVKPITSTDAAIHMGLKIRLPKSERAVGKFGRWLVIFKAKQSVTPLVNAWQNAGCFCSPKCSFECPCLKIARECSSTCHPGAMNRLKECGKRNSEQILLLTSRASHYESLGEFCFPICEVDRSLNVDKQERDSNVVVKERERVLTKERVPKENIVLKEEGALPLRIGKSSGASFEAGVATLSETIPGTPFENLASLKLVIGDHHTSGIYKYIEQGSGQSIPDSESSYVKPEFMEKALASGKLLPGPLTDWLDTFEMDPLDRGGTTKPPADIFQDTTRGDKTVQPDDGLPKNARMKPKVQLHHSGKSQVGLSENEPQVQNDVDLLQLRRSYPHYKDFLVACSFAAEVYKDIPGATISTTIASQPLWESKWFSHEFSLKKREATAKRGLHNYARIFACIAMFDTGMYNLDPVGLSTVFALSSGNSIYVAAPVMDDPAAVSTEGRVRHMVGNVGRPGLSFLIPPAGVKTRRVENDRWMSINHAPFDGKLEDCFQSTTIHLGFTAYALPLHQDYYTYNIIDRPASLVETLVSVHDRGQWIADLDILGAMDRIHQPYSHRMDGILLNLDPDCGCQSSQTPWKLFKERLVIGSLLLLTIGMNFLKLLLTVTLSFELEETGLQDLPVQFHVQHVAEPPWSFPQKAVKTVATRFLMGQHLQNPLQQSFADVVWKHTMDSSNYFLYIYPDSLSSSNDE</sequence>
<dbReference type="OrthoDB" id="5354164at2759"/>
<dbReference type="AlphaFoldDB" id="A0A8T9BBU5"/>
<organism evidence="2 3">
    <name type="scientific">Lachnellula arida</name>
    <dbReference type="NCBI Taxonomy" id="1316785"/>
    <lineage>
        <taxon>Eukaryota</taxon>
        <taxon>Fungi</taxon>
        <taxon>Dikarya</taxon>
        <taxon>Ascomycota</taxon>
        <taxon>Pezizomycotina</taxon>
        <taxon>Leotiomycetes</taxon>
        <taxon>Helotiales</taxon>
        <taxon>Lachnaceae</taxon>
        <taxon>Lachnellula</taxon>
    </lineage>
</organism>
<gene>
    <name evidence="2" type="ORF">LARI1_G005736</name>
</gene>
<feature type="region of interest" description="Disordered" evidence="1">
    <location>
        <begin position="751"/>
        <end position="789"/>
    </location>
</feature>
<evidence type="ECO:0000313" key="2">
    <source>
        <dbReference type="EMBL" id="TVY15702.1"/>
    </source>
</evidence>
<keyword evidence="3" id="KW-1185">Reference proteome</keyword>
<accession>A0A8T9BBU5</accession>